<protein>
    <submittedName>
        <fullName evidence="1">Uncharacterized protein</fullName>
    </submittedName>
</protein>
<organism evidence="1">
    <name type="scientific">marine sediment metagenome</name>
    <dbReference type="NCBI Taxonomy" id="412755"/>
    <lineage>
        <taxon>unclassified sequences</taxon>
        <taxon>metagenomes</taxon>
        <taxon>ecological metagenomes</taxon>
    </lineage>
</organism>
<reference evidence="1" key="1">
    <citation type="journal article" date="2015" name="Nature">
        <title>Complex archaea that bridge the gap between prokaryotes and eukaryotes.</title>
        <authorList>
            <person name="Spang A."/>
            <person name="Saw J.H."/>
            <person name="Jorgensen S.L."/>
            <person name="Zaremba-Niedzwiedzka K."/>
            <person name="Martijn J."/>
            <person name="Lind A.E."/>
            <person name="van Eijk R."/>
            <person name="Schleper C."/>
            <person name="Guy L."/>
            <person name="Ettema T.J."/>
        </authorList>
    </citation>
    <scope>NUCLEOTIDE SEQUENCE</scope>
</reference>
<evidence type="ECO:0000313" key="1">
    <source>
        <dbReference type="EMBL" id="KKK64338.1"/>
    </source>
</evidence>
<dbReference type="AlphaFoldDB" id="A0A0F8X6A7"/>
<comment type="caution">
    <text evidence="1">The sequence shown here is derived from an EMBL/GenBank/DDBJ whole genome shotgun (WGS) entry which is preliminary data.</text>
</comment>
<dbReference type="EMBL" id="LAZR01061064">
    <property type="protein sequence ID" value="KKK64338.1"/>
    <property type="molecule type" value="Genomic_DNA"/>
</dbReference>
<feature type="non-terminal residue" evidence="1">
    <location>
        <position position="1"/>
    </location>
</feature>
<proteinExistence type="predicted"/>
<accession>A0A0F8X6A7</accession>
<sequence length="198" mass="21031">FSASPAESTDDGTRFNAPGWISGAVTLGMGDTSGDASLKIVAVRFPNITIPQGATINSASISFISSFTTTDVIDTIIYGIDEDNTTTFSSDPTGRTKTTASNTWTVSGSTAEQTHTTSSITTIVQEIVDRGGWVSGNAMGFLIQNNGTTGDKSINLYAFDNGSKEAVLNVNYETAESKTVIFRGRSRYITPREDVTIE</sequence>
<gene>
    <name evidence="1" type="ORF">LCGC14_2985200</name>
</gene>
<name>A0A0F8X6A7_9ZZZZ</name>